<name>A0AAD1TMF1_PELCU</name>
<gene>
    <name evidence="1" type="ORF">PECUL_23A047299</name>
</gene>
<proteinExistence type="predicted"/>
<comment type="caution">
    <text evidence="1">The sequence shown here is derived from an EMBL/GenBank/DDBJ whole genome shotgun (WGS) entry which is preliminary data.</text>
</comment>
<dbReference type="AlphaFoldDB" id="A0AAD1TMF1"/>
<protein>
    <submittedName>
        <fullName evidence="1">Uncharacterized protein</fullName>
    </submittedName>
</protein>
<sequence>MFMRRNKADMVSKLCAIIKEEVAVLRTYLNALEQRMDGLEMGRLQADHHQQAADIATTRQGNILLDLRRQIEDLDNQGRRNNIRVRGLPEVDGEVPQELLIGLFAQLLGDSYPPDFGIERAHRAL</sequence>
<keyword evidence="2" id="KW-1185">Reference proteome</keyword>
<evidence type="ECO:0000313" key="2">
    <source>
        <dbReference type="Proteomes" id="UP001295444"/>
    </source>
</evidence>
<dbReference type="EMBL" id="CAKOES020000029">
    <property type="protein sequence ID" value="CAH2329754.1"/>
    <property type="molecule type" value="Genomic_DNA"/>
</dbReference>
<dbReference type="Gene3D" id="3.30.70.1820">
    <property type="entry name" value="L1 transposable element, RRM domain"/>
    <property type="match status" value="1"/>
</dbReference>
<accession>A0AAD1TMF1</accession>
<evidence type="ECO:0000313" key="1">
    <source>
        <dbReference type="EMBL" id="CAH2329754.1"/>
    </source>
</evidence>
<organism evidence="1 2">
    <name type="scientific">Pelobates cultripes</name>
    <name type="common">Western spadefoot toad</name>
    <dbReference type="NCBI Taxonomy" id="61616"/>
    <lineage>
        <taxon>Eukaryota</taxon>
        <taxon>Metazoa</taxon>
        <taxon>Chordata</taxon>
        <taxon>Craniata</taxon>
        <taxon>Vertebrata</taxon>
        <taxon>Euteleostomi</taxon>
        <taxon>Amphibia</taxon>
        <taxon>Batrachia</taxon>
        <taxon>Anura</taxon>
        <taxon>Pelobatoidea</taxon>
        <taxon>Pelobatidae</taxon>
        <taxon>Pelobates</taxon>
    </lineage>
</organism>
<reference evidence="1" key="1">
    <citation type="submission" date="2022-03" db="EMBL/GenBank/DDBJ databases">
        <authorList>
            <person name="Alioto T."/>
            <person name="Alioto T."/>
            <person name="Gomez Garrido J."/>
        </authorList>
    </citation>
    <scope>NUCLEOTIDE SEQUENCE</scope>
</reference>
<dbReference type="Proteomes" id="UP001295444">
    <property type="component" value="Unassembled WGS sequence"/>
</dbReference>